<gene>
    <name evidence="3" type="ORF">HPBE_LOCUS12519</name>
</gene>
<dbReference type="AlphaFoldDB" id="A0A3P7ZQ11"/>
<dbReference type="OrthoDB" id="5869902at2759"/>
<evidence type="ECO:0000313" key="3">
    <source>
        <dbReference type="EMBL" id="VDO92509.1"/>
    </source>
</evidence>
<accession>A0A3P7ZQ11</accession>
<evidence type="ECO:0000313" key="5">
    <source>
        <dbReference type="WBParaSite" id="HPBE_0001251801-mRNA-1"/>
    </source>
</evidence>
<dbReference type="WBParaSite" id="HPBE_0001251801-mRNA-1">
    <property type="protein sequence ID" value="HPBE_0001251801-mRNA-1"/>
    <property type="gene ID" value="HPBE_0001251801"/>
</dbReference>
<evidence type="ECO:0000256" key="2">
    <source>
        <dbReference type="ARBA" id="ARBA00023136"/>
    </source>
</evidence>
<proteinExistence type="predicted"/>
<organism evidence="3">
    <name type="scientific">Heligmosomoides polygyrus</name>
    <name type="common">Parasitic roundworm</name>
    <dbReference type="NCBI Taxonomy" id="6339"/>
    <lineage>
        <taxon>Eukaryota</taxon>
        <taxon>Metazoa</taxon>
        <taxon>Ecdysozoa</taxon>
        <taxon>Nematoda</taxon>
        <taxon>Chromadorea</taxon>
        <taxon>Rhabditida</taxon>
        <taxon>Rhabditina</taxon>
        <taxon>Rhabditomorpha</taxon>
        <taxon>Strongyloidea</taxon>
        <taxon>Heligmosomidae</taxon>
        <taxon>Heligmosomoides</taxon>
    </lineage>
</organism>
<keyword evidence="2" id="KW-0472">Membrane</keyword>
<comment type="subcellular location">
    <subcellularLocation>
        <location evidence="1">Endomembrane system</location>
        <topology evidence="1">Peripheral membrane protein</topology>
    </subcellularLocation>
</comment>
<reference evidence="5" key="2">
    <citation type="submission" date="2019-09" db="UniProtKB">
        <authorList>
            <consortium name="WormBaseParasite"/>
        </authorList>
    </citation>
    <scope>IDENTIFICATION</scope>
</reference>
<reference evidence="3 4" key="1">
    <citation type="submission" date="2018-11" db="EMBL/GenBank/DDBJ databases">
        <authorList>
            <consortium name="Pathogen Informatics"/>
        </authorList>
    </citation>
    <scope>NUCLEOTIDE SEQUENCE [LARGE SCALE GENOMIC DNA]</scope>
</reference>
<dbReference type="GO" id="GO:0009966">
    <property type="term" value="P:regulation of signal transduction"/>
    <property type="evidence" value="ECO:0007669"/>
    <property type="project" value="TreeGrafter"/>
</dbReference>
<dbReference type="PANTHER" id="PTHR21630:SF10">
    <property type="entry name" value="VENTRICULAR ZONE-EXPRESSED PH DOMAIN-CONTAINING PROTEIN HOMOLOG 1"/>
    <property type="match status" value="1"/>
</dbReference>
<dbReference type="PANTHER" id="PTHR21630">
    <property type="entry name" value="VEPH-A/MELTED"/>
    <property type="match status" value="1"/>
</dbReference>
<protein>
    <submittedName>
        <fullName evidence="5">Transcriptional regulator</fullName>
    </submittedName>
</protein>
<evidence type="ECO:0000256" key="1">
    <source>
        <dbReference type="ARBA" id="ARBA00004184"/>
    </source>
</evidence>
<dbReference type="GO" id="GO:0012505">
    <property type="term" value="C:endomembrane system"/>
    <property type="evidence" value="ECO:0007669"/>
    <property type="project" value="UniProtKB-SubCell"/>
</dbReference>
<dbReference type="GO" id="GO:0010314">
    <property type="term" value="F:phosphatidylinositol-5-phosphate binding"/>
    <property type="evidence" value="ECO:0007669"/>
    <property type="project" value="TreeGrafter"/>
</dbReference>
<dbReference type="InterPro" id="IPR039888">
    <property type="entry name" value="Melted-like"/>
</dbReference>
<dbReference type="GO" id="GO:0005886">
    <property type="term" value="C:plasma membrane"/>
    <property type="evidence" value="ECO:0007669"/>
    <property type="project" value="TreeGrafter"/>
</dbReference>
<sequence>MAAFTTNLSRTVGERLRHLKNAGVVVLSTALSGLWLPHTAFSRLKEIFNTPHYVDRRVDQSVVEIVIARITAAIRETGCIETYSAELVDVLDSCLKHPMTVLNSDGEYVDSPHCKIASDLLSSLFLVGEA</sequence>
<keyword evidence="4" id="KW-1185">Reference proteome</keyword>
<dbReference type="Proteomes" id="UP000050761">
    <property type="component" value="Unassembled WGS sequence"/>
</dbReference>
<evidence type="ECO:0000313" key="4">
    <source>
        <dbReference type="Proteomes" id="UP000050761"/>
    </source>
</evidence>
<dbReference type="EMBL" id="UZAH01027532">
    <property type="protein sequence ID" value="VDO92509.1"/>
    <property type="molecule type" value="Genomic_DNA"/>
</dbReference>
<name>A0A3P7ZQ11_HELPZ</name>